<evidence type="ECO:0000256" key="1">
    <source>
        <dbReference type="ARBA" id="ARBA00004479"/>
    </source>
</evidence>
<evidence type="ECO:0000256" key="8">
    <source>
        <dbReference type="ARBA" id="ARBA00023037"/>
    </source>
</evidence>
<reference evidence="18 19" key="1">
    <citation type="submission" date="2019-09" db="EMBL/GenBank/DDBJ databases">
        <title>Bird 10,000 Genomes (B10K) Project - Family phase.</title>
        <authorList>
            <person name="Zhang G."/>
        </authorList>
    </citation>
    <scope>NUCLEOTIDE SEQUENCE [LARGE SCALE GENOMIC DNA]</scope>
    <source>
        <strain evidence="18">OUT-0022</strain>
        <tissue evidence="18">Blood</tissue>
    </source>
</reference>
<dbReference type="GO" id="GO:0007229">
    <property type="term" value="P:integrin-mediated signaling pathway"/>
    <property type="evidence" value="ECO:0007669"/>
    <property type="project" value="UniProtKB-KW"/>
</dbReference>
<dbReference type="PRINTS" id="PR01185">
    <property type="entry name" value="INTEGRINA"/>
</dbReference>
<keyword evidence="10 13" id="KW-0675">Receptor</keyword>
<evidence type="ECO:0000256" key="14">
    <source>
        <dbReference type="SAM" id="MobiDB-lite"/>
    </source>
</evidence>
<keyword evidence="5" id="KW-0677">Repeat</keyword>
<dbReference type="Pfam" id="PF20806">
    <property type="entry name" value="Integrin_A_Ig_3"/>
    <property type="match status" value="1"/>
</dbReference>
<dbReference type="EMBL" id="VZSI01000172">
    <property type="protein sequence ID" value="NWY20363.1"/>
    <property type="molecule type" value="Genomic_DNA"/>
</dbReference>
<dbReference type="GO" id="GO:0050900">
    <property type="term" value="P:leukocyte migration"/>
    <property type="evidence" value="ECO:0007669"/>
    <property type="project" value="TreeGrafter"/>
</dbReference>
<keyword evidence="19" id="KW-1185">Reference proteome</keyword>
<dbReference type="GO" id="GO:0008305">
    <property type="term" value="C:integrin complex"/>
    <property type="evidence" value="ECO:0007669"/>
    <property type="project" value="InterPro"/>
</dbReference>
<evidence type="ECO:0000256" key="6">
    <source>
        <dbReference type="ARBA" id="ARBA00022889"/>
    </source>
</evidence>
<organism evidence="18 19">
    <name type="scientific">Aphelocoma coerulescens</name>
    <name type="common">Florida scrub-jay</name>
    <name type="synonym">Corvus coerulescens</name>
    <dbReference type="NCBI Taxonomy" id="39617"/>
    <lineage>
        <taxon>Eukaryota</taxon>
        <taxon>Metazoa</taxon>
        <taxon>Chordata</taxon>
        <taxon>Craniata</taxon>
        <taxon>Vertebrata</taxon>
        <taxon>Euteleostomi</taxon>
        <taxon>Archelosauria</taxon>
        <taxon>Archosauria</taxon>
        <taxon>Dinosauria</taxon>
        <taxon>Saurischia</taxon>
        <taxon>Theropoda</taxon>
        <taxon>Coelurosauria</taxon>
        <taxon>Aves</taxon>
        <taxon>Neognathae</taxon>
        <taxon>Neoaves</taxon>
        <taxon>Telluraves</taxon>
        <taxon>Australaves</taxon>
        <taxon>Passeriformes</taxon>
        <taxon>Corvoidea</taxon>
        <taxon>Corvidae</taxon>
        <taxon>Aphelocoma</taxon>
    </lineage>
</organism>
<dbReference type="InterPro" id="IPR013517">
    <property type="entry name" value="FG-GAP"/>
</dbReference>
<dbReference type="InterPro" id="IPR000413">
    <property type="entry name" value="Integrin_alpha"/>
</dbReference>
<keyword evidence="8 13" id="KW-0401">Integrin</keyword>
<protein>
    <submittedName>
        <fullName evidence="18">ITA3 protein</fullName>
    </submittedName>
</protein>
<feature type="domain" description="Integrin alpha first immunoglubulin-like" evidence="15">
    <location>
        <begin position="211"/>
        <end position="362"/>
    </location>
</feature>
<feature type="repeat" description="FG-GAP" evidence="12">
    <location>
        <begin position="43"/>
        <end position="104"/>
    </location>
</feature>
<evidence type="ECO:0000256" key="3">
    <source>
        <dbReference type="ARBA" id="ARBA00022692"/>
    </source>
</evidence>
<dbReference type="Pfam" id="PF20805">
    <property type="entry name" value="Integrin_A_Ig_2"/>
    <property type="match status" value="1"/>
</dbReference>
<dbReference type="SMART" id="SM00191">
    <property type="entry name" value="Int_alpha"/>
    <property type="match status" value="3"/>
</dbReference>
<dbReference type="Gene3D" id="2.60.40.1460">
    <property type="entry name" value="Integrin domains. Chain A, domain 2"/>
    <property type="match status" value="1"/>
</dbReference>
<dbReference type="Proteomes" id="UP000575874">
    <property type="component" value="Unassembled WGS sequence"/>
</dbReference>
<feature type="domain" description="Integrin alpha second immunoglobulin-like" evidence="16">
    <location>
        <begin position="363"/>
        <end position="508"/>
    </location>
</feature>
<dbReference type="InterPro" id="IPR048285">
    <property type="entry name" value="Integrin_alpha_Ig-like_2"/>
</dbReference>
<feature type="non-terminal residue" evidence="18">
    <location>
        <position position="814"/>
    </location>
</feature>
<dbReference type="Gene3D" id="2.60.40.1530">
    <property type="entry name" value="ntegrin, alpha v. Chain A, domain 4"/>
    <property type="match status" value="1"/>
</dbReference>
<evidence type="ECO:0000256" key="5">
    <source>
        <dbReference type="ARBA" id="ARBA00022737"/>
    </source>
</evidence>
<dbReference type="GO" id="GO:0009897">
    <property type="term" value="C:external side of plasma membrane"/>
    <property type="evidence" value="ECO:0007669"/>
    <property type="project" value="TreeGrafter"/>
</dbReference>
<sequence>GYTAEVGSAVLQRDDVTMVTGAPRYEHTGAVLLLSRGAQRTLNRSLLLPGPQVGSYFGSALALADLNNDGWQDLVVGAPYYFERKQEVGGAVFVYMNEAGGFQQLHSLILTGPSYSGFGFALASIGDINQDGFQDIAVGAPFEGPGKVYIYHSSAEGLRDRPQQVISGSDLGPTEIKTFGYSLSGGLDMDGNSYPDLLVGSLSERIVLLRARPVINILDKTFTVTPSKVDPAQCTPKSCMTVTLCFSYNQSAGDPSYKERITLQYTLEADKDRHPPRVRFSGSQSATYTGSFSMPTTRCQSQELLLLDNVRDKLHPIVLSMNYSLLEKPRKFQLGPHSLDAFPVLNQDQSHENETKIEFQKECGSDNQCYSNLQLQSSWVTEQSQPLPRVNGTQVLQYSRDVRKLHLSINISNVPTTPWNGEDAHEALLNVTVPPSLLPSSVRPSGACTFGDTVLCELGNPFKRNQRAELTITFEAIGIMLDTREVVVWLDLSTQSTQEDLQPVLAKLLVDYSIQSSLSIASSHIQSYFSGIVVGESAMKQEQDVGSPLTFDFQVTTKGESLGTLGTIMLGFEWPYEIPNGKWLLYPTEILVNGNDTCHPPGGVINPLNLTLLQDQAPSRQRRELEPPELGEPPVTLATGRRPRSEAVLSCSAGTARCVWFECPLLHTQLPSSFSLRARVWNSTFIEEFRDFDRVKVTGTATLFLRSQVPTITMRNHTVRFSVDVDSELQEEQPAEIALWLVLVSVAAGLLLLGLIILLLWKCDFFQRTRYYRIMPKYHAVRIRQEQRYQPGGLLPRRRKKLWVTKWQEPDKYY</sequence>
<accession>A0A7K7CJ72</accession>
<comment type="subcellular location">
    <subcellularLocation>
        <location evidence="1 13">Membrane</location>
        <topology evidence="1 13">Single-pass type I membrane protein</topology>
    </subcellularLocation>
</comment>
<dbReference type="PROSITE" id="PS51470">
    <property type="entry name" value="FG_GAP"/>
    <property type="match status" value="3"/>
</dbReference>
<keyword evidence="6 13" id="KW-0130">Cell adhesion</keyword>
<dbReference type="Gene3D" id="1.20.5.930">
    <property type="entry name" value="Bicelle-embedded integrin alpha(iib) transmembrane segment"/>
    <property type="match status" value="1"/>
</dbReference>
<feature type="domain" description="Integrin alpha third immunoglobulin-like" evidence="17">
    <location>
        <begin position="517"/>
        <end position="727"/>
    </location>
</feature>
<evidence type="ECO:0000259" key="17">
    <source>
        <dbReference type="Pfam" id="PF20806"/>
    </source>
</evidence>
<evidence type="ECO:0000256" key="12">
    <source>
        <dbReference type="PROSITE-ProRule" id="PRU00803"/>
    </source>
</evidence>
<evidence type="ECO:0000313" key="18">
    <source>
        <dbReference type="EMBL" id="NWY20363.1"/>
    </source>
</evidence>
<keyword evidence="3 13" id="KW-0812">Transmembrane</keyword>
<dbReference type="InterPro" id="IPR013519">
    <property type="entry name" value="Int_alpha_beta-p"/>
</dbReference>
<dbReference type="GO" id="GO:0007160">
    <property type="term" value="P:cell-matrix adhesion"/>
    <property type="evidence" value="ECO:0007669"/>
    <property type="project" value="TreeGrafter"/>
</dbReference>
<keyword evidence="7 13" id="KW-1133">Transmembrane helix</keyword>
<dbReference type="Gene3D" id="2.130.10.130">
    <property type="entry name" value="Integrin alpha, N-terminal"/>
    <property type="match status" value="1"/>
</dbReference>
<dbReference type="Pfam" id="PF01839">
    <property type="entry name" value="FG-GAP"/>
    <property type="match status" value="2"/>
</dbReference>
<evidence type="ECO:0000256" key="2">
    <source>
        <dbReference type="ARBA" id="ARBA00008054"/>
    </source>
</evidence>
<dbReference type="Gene3D" id="2.60.40.1510">
    <property type="entry name" value="ntegrin, alpha v. Chain A, domain 3"/>
    <property type="match status" value="1"/>
</dbReference>
<dbReference type="GO" id="GO:0033627">
    <property type="term" value="P:cell adhesion mediated by integrin"/>
    <property type="evidence" value="ECO:0007669"/>
    <property type="project" value="TreeGrafter"/>
</dbReference>
<feature type="repeat" description="FG-GAP" evidence="12">
    <location>
        <begin position="105"/>
        <end position="160"/>
    </location>
</feature>
<keyword evidence="4" id="KW-0732">Signal</keyword>
<feature type="non-terminal residue" evidence="18">
    <location>
        <position position="1"/>
    </location>
</feature>
<dbReference type="PANTHER" id="PTHR23220:SF89">
    <property type="entry name" value="INTEGRIN ALPHA-3"/>
    <property type="match status" value="1"/>
</dbReference>
<evidence type="ECO:0000256" key="11">
    <source>
        <dbReference type="ARBA" id="ARBA00023180"/>
    </source>
</evidence>
<evidence type="ECO:0000259" key="15">
    <source>
        <dbReference type="Pfam" id="PF08441"/>
    </source>
</evidence>
<evidence type="ECO:0000256" key="13">
    <source>
        <dbReference type="RuleBase" id="RU003762"/>
    </source>
</evidence>
<proteinExistence type="inferred from homology"/>
<evidence type="ECO:0000256" key="7">
    <source>
        <dbReference type="ARBA" id="ARBA00022989"/>
    </source>
</evidence>
<dbReference type="InterPro" id="IPR032695">
    <property type="entry name" value="Integrin_dom_sf"/>
</dbReference>
<keyword evidence="9 13" id="KW-0472">Membrane</keyword>
<evidence type="ECO:0000256" key="4">
    <source>
        <dbReference type="ARBA" id="ARBA00022729"/>
    </source>
</evidence>
<dbReference type="GO" id="GO:0005178">
    <property type="term" value="F:integrin binding"/>
    <property type="evidence" value="ECO:0007669"/>
    <property type="project" value="TreeGrafter"/>
</dbReference>
<feature type="region of interest" description="Disordered" evidence="14">
    <location>
        <begin position="617"/>
        <end position="641"/>
    </location>
</feature>
<dbReference type="SUPFAM" id="SSF69179">
    <property type="entry name" value="Integrin domains"/>
    <property type="match status" value="3"/>
</dbReference>
<comment type="caution">
    <text evidence="18">The sequence shown here is derived from an EMBL/GenBank/DDBJ whole genome shotgun (WGS) entry which is preliminary data.</text>
</comment>
<comment type="similarity">
    <text evidence="2 13">Belongs to the integrin alpha chain family.</text>
</comment>
<dbReference type="InterPro" id="IPR048286">
    <property type="entry name" value="Integrin_alpha_Ig-like_3"/>
</dbReference>
<dbReference type="AlphaFoldDB" id="A0A7K7CJ72"/>
<feature type="repeat" description="FG-GAP" evidence="12">
    <location>
        <begin position="164"/>
        <end position="226"/>
    </location>
</feature>
<keyword evidence="11" id="KW-0325">Glycoprotein</keyword>
<evidence type="ECO:0000256" key="10">
    <source>
        <dbReference type="ARBA" id="ARBA00023170"/>
    </source>
</evidence>
<feature type="transmembrane region" description="Helical" evidence="13">
    <location>
        <begin position="737"/>
        <end position="761"/>
    </location>
</feature>
<dbReference type="Pfam" id="PF08441">
    <property type="entry name" value="Integrin_A_Ig_1"/>
    <property type="match status" value="1"/>
</dbReference>
<gene>
    <name evidence="18" type="primary">Itga3</name>
    <name evidence="18" type="ORF">APHCOE_R15407</name>
</gene>
<evidence type="ECO:0000313" key="19">
    <source>
        <dbReference type="Proteomes" id="UP000575874"/>
    </source>
</evidence>
<dbReference type="GO" id="GO:0098609">
    <property type="term" value="P:cell-cell adhesion"/>
    <property type="evidence" value="ECO:0007669"/>
    <property type="project" value="TreeGrafter"/>
</dbReference>
<name>A0A7K7CJ72_APHCE</name>
<evidence type="ECO:0000256" key="9">
    <source>
        <dbReference type="ARBA" id="ARBA00023136"/>
    </source>
</evidence>
<dbReference type="InterPro" id="IPR013649">
    <property type="entry name" value="Integrin_alpha_Ig-like_1"/>
</dbReference>
<dbReference type="PANTHER" id="PTHR23220">
    <property type="entry name" value="INTEGRIN ALPHA"/>
    <property type="match status" value="1"/>
</dbReference>
<dbReference type="SUPFAM" id="SSF69318">
    <property type="entry name" value="Integrin alpha N-terminal domain"/>
    <property type="match status" value="1"/>
</dbReference>
<evidence type="ECO:0000259" key="16">
    <source>
        <dbReference type="Pfam" id="PF20805"/>
    </source>
</evidence>
<dbReference type="InterPro" id="IPR028994">
    <property type="entry name" value="Integrin_alpha_N"/>
</dbReference>